<organism evidence="2 3">
    <name type="scientific">Nocardiopsis suaedae</name>
    <dbReference type="NCBI Taxonomy" id="3018444"/>
    <lineage>
        <taxon>Bacteria</taxon>
        <taxon>Bacillati</taxon>
        <taxon>Actinomycetota</taxon>
        <taxon>Actinomycetes</taxon>
        <taxon>Streptosporangiales</taxon>
        <taxon>Nocardiopsidaceae</taxon>
        <taxon>Nocardiopsis</taxon>
    </lineage>
</organism>
<accession>A0ABT4TRS2</accession>
<sequence length="157" mass="16220">MMTAETRPGVRDALPTDLAAMVALGERVGPAGRGPGGEPAESRRARLAALVSDLGAVVLVATDEEVVQGYLAAAVGDPAPPHGGVGPVGYVDDLAVGEGYDWWRVGGALLAHARSRLKEAGAVRMIVTTGGGDPVKQAFLWRSGFTLITESYEESLP</sequence>
<evidence type="ECO:0000313" key="2">
    <source>
        <dbReference type="EMBL" id="MDA2807373.1"/>
    </source>
</evidence>
<name>A0ABT4TRS2_9ACTN</name>
<protein>
    <submittedName>
        <fullName evidence="2">GNAT family N-acetyltransferase</fullName>
    </submittedName>
</protein>
<comment type="caution">
    <text evidence="2">The sequence shown here is derived from an EMBL/GenBank/DDBJ whole genome shotgun (WGS) entry which is preliminary data.</text>
</comment>
<dbReference type="Proteomes" id="UP001165685">
    <property type="component" value="Unassembled WGS sequence"/>
</dbReference>
<evidence type="ECO:0000313" key="3">
    <source>
        <dbReference type="Proteomes" id="UP001165685"/>
    </source>
</evidence>
<dbReference type="InterPro" id="IPR000182">
    <property type="entry name" value="GNAT_dom"/>
</dbReference>
<feature type="domain" description="N-acetyltransferase" evidence="1">
    <location>
        <begin position="8"/>
        <end position="157"/>
    </location>
</feature>
<proteinExistence type="predicted"/>
<evidence type="ECO:0000259" key="1">
    <source>
        <dbReference type="PROSITE" id="PS51186"/>
    </source>
</evidence>
<dbReference type="InterPro" id="IPR016181">
    <property type="entry name" value="Acyl_CoA_acyltransferase"/>
</dbReference>
<gene>
    <name evidence="2" type="ORF">O4U47_22895</name>
</gene>
<dbReference type="RefSeq" id="WP_270680002.1">
    <property type="nucleotide sequence ID" value="NZ_JAQFWP010000053.1"/>
</dbReference>
<dbReference type="CDD" id="cd04301">
    <property type="entry name" value="NAT_SF"/>
    <property type="match status" value="1"/>
</dbReference>
<dbReference type="SUPFAM" id="SSF55729">
    <property type="entry name" value="Acyl-CoA N-acyltransferases (Nat)"/>
    <property type="match status" value="1"/>
</dbReference>
<dbReference type="Gene3D" id="3.40.630.30">
    <property type="match status" value="1"/>
</dbReference>
<dbReference type="PROSITE" id="PS51186">
    <property type="entry name" value="GNAT"/>
    <property type="match status" value="1"/>
</dbReference>
<dbReference type="EMBL" id="JAQFWP010000053">
    <property type="protein sequence ID" value="MDA2807373.1"/>
    <property type="molecule type" value="Genomic_DNA"/>
</dbReference>
<reference evidence="2" key="1">
    <citation type="submission" date="2023-01" db="EMBL/GenBank/DDBJ databases">
        <title>Draft genome sequence of Nocardiopsis sp. LSu2-4 isolated from halophytes.</title>
        <authorList>
            <person name="Duangmal K."/>
            <person name="Chantavorakit T."/>
        </authorList>
    </citation>
    <scope>NUCLEOTIDE SEQUENCE</scope>
    <source>
        <strain evidence="2">LSu2-4</strain>
    </source>
</reference>
<keyword evidence="3" id="KW-1185">Reference proteome</keyword>